<organism evidence="1 2">
    <name type="scientific">Medicago truncatula</name>
    <name type="common">Barrel medic</name>
    <name type="synonym">Medicago tribuloides</name>
    <dbReference type="NCBI Taxonomy" id="3880"/>
    <lineage>
        <taxon>Eukaryota</taxon>
        <taxon>Viridiplantae</taxon>
        <taxon>Streptophyta</taxon>
        <taxon>Embryophyta</taxon>
        <taxon>Tracheophyta</taxon>
        <taxon>Spermatophyta</taxon>
        <taxon>Magnoliopsida</taxon>
        <taxon>eudicotyledons</taxon>
        <taxon>Gunneridae</taxon>
        <taxon>Pentapetalae</taxon>
        <taxon>rosids</taxon>
        <taxon>fabids</taxon>
        <taxon>Fabales</taxon>
        <taxon>Fabaceae</taxon>
        <taxon>Papilionoideae</taxon>
        <taxon>50 kb inversion clade</taxon>
        <taxon>NPAAA clade</taxon>
        <taxon>Hologalegina</taxon>
        <taxon>IRL clade</taxon>
        <taxon>Trifolieae</taxon>
        <taxon>Medicago</taxon>
    </lineage>
</organism>
<name>A0A396H520_MEDTR</name>
<evidence type="ECO:0000313" key="1">
    <source>
        <dbReference type="EMBL" id="RHN47601.1"/>
    </source>
</evidence>
<accession>A0A396H520</accession>
<proteinExistence type="predicted"/>
<evidence type="ECO:0000313" key="2">
    <source>
        <dbReference type="Proteomes" id="UP000265566"/>
    </source>
</evidence>
<dbReference type="Gramene" id="rna42221">
    <property type="protein sequence ID" value="RHN47601.1"/>
    <property type="gene ID" value="gene42221"/>
</dbReference>
<sequence length="207" mass="23580">MGIIVAISEQVIAFVLRRPAEGTYRGGIKSAKNSSWNQIVNQSIFNNKEKGVYVDMSMEKKMMLKIQNDKLLPKGGGSDQPSLEHKILLHLFITGEPANVPRYIFRHMIQQLRESQLKNICWVPYGRFFSEIFHQGGLINLLCKVDFFTNDLLGTETGKIINGETLIKMRLISKENYKKLSTYMKESDGVSAIYYEGLPSNLQTRSL</sequence>
<dbReference type="AlphaFoldDB" id="A0A396H520"/>
<comment type="caution">
    <text evidence="1">The sequence shown here is derived from an EMBL/GenBank/DDBJ whole genome shotgun (WGS) entry which is preliminary data.</text>
</comment>
<gene>
    <name evidence="1" type="ORF">MtrunA17_Chr7g0254761</name>
</gene>
<protein>
    <submittedName>
        <fullName evidence="1">Uncharacterized protein</fullName>
    </submittedName>
</protein>
<reference evidence="2" key="1">
    <citation type="journal article" date="2018" name="Nat. Plants">
        <title>Whole-genome landscape of Medicago truncatula symbiotic genes.</title>
        <authorList>
            <person name="Pecrix Y."/>
            <person name="Staton S.E."/>
            <person name="Sallet E."/>
            <person name="Lelandais-Briere C."/>
            <person name="Moreau S."/>
            <person name="Carrere S."/>
            <person name="Blein T."/>
            <person name="Jardinaud M.F."/>
            <person name="Latrasse D."/>
            <person name="Zouine M."/>
            <person name="Zahm M."/>
            <person name="Kreplak J."/>
            <person name="Mayjonade B."/>
            <person name="Satge C."/>
            <person name="Perez M."/>
            <person name="Cauet S."/>
            <person name="Marande W."/>
            <person name="Chantry-Darmon C."/>
            <person name="Lopez-Roques C."/>
            <person name="Bouchez O."/>
            <person name="Berard A."/>
            <person name="Debelle F."/>
            <person name="Munos S."/>
            <person name="Bendahmane A."/>
            <person name="Berges H."/>
            <person name="Niebel A."/>
            <person name="Buitink J."/>
            <person name="Frugier F."/>
            <person name="Benhamed M."/>
            <person name="Crespi M."/>
            <person name="Gouzy J."/>
            <person name="Gamas P."/>
        </authorList>
    </citation>
    <scope>NUCLEOTIDE SEQUENCE [LARGE SCALE GENOMIC DNA]</scope>
    <source>
        <strain evidence="2">cv. Jemalong A17</strain>
    </source>
</reference>
<dbReference type="Proteomes" id="UP000265566">
    <property type="component" value="Chromosome 7"/>
</dbReference>
<dbReference type="EMBL" id="PSQE01000007">
    <property type="protein sequence ID" value="RHN47601.1"/>
    <property type="molecule type" value="Genomic_DNA"/>
</dbReference>